<evidence type="ECO:0000313" key="1">
    <source>
        <dbReference type="EMBL" id="RDX48726.1"/>
    </source>
</evidence>
<evidence type="ECO:0000313" key="2">
    <source>
        <dbReference type="Proteomes" id="UP000256964"/>
    </source>
</evidence>
<dbReference type="AlphaFoldDB" id="A0A371D871"/>
<gene>
    <name evidence="1" type="ORF">OH76DRAFT_652158</name>
</gene>
<keyword evidence="2" id="KW-1185">Reference proteome</keyword>
<dbReference type="OrthoDB" id="2754335at2759"/>
<accession>A0A371D871</accession>
<dbReference type="EMBL" id="KZ857410">
    <property type="protein sequence ID" value="RDX48726.1"/>
    <property type="molecule type" value="Genomic_DNA"/>
</dbReference>
<reference evidence="1 2" key="1">
    <citation type="journal article" date="2018" name="Biotechnol. Biofuels">
        <title>Integrative visual omics of the white-rot fungus Polyporus brumalis exposes the biotechnological potential of its oxidative enzymes for delignifying raw plant biomass.</title>
        <authorList>
            <person name="Miyauchi S."/>
            <person name="Rancon A."/>
            <person name="Drula E."/>
            <person name="Hage H."/>
            <person name="Chaduli D."/>
            <person name="Favel A."/>
            <person name="Grisel S."/>
            <person name="Henrissat B."/>
            <person name="Herpoel-Gimbert I."/>
            <person name="Ruiz-Duenas F.J."/>
            <person name="Chevret D."/>
            <person name="Hainaut M."/>
            <person name="Lin J."/>
            <person name="Wang M."/>
            <person name="Pangilinan J."/>
            <person name="Lipzen A."/>
            <person name="Lesage-Meessen L."/>
            <person name="Navarro D."/>
            <person name="Riley R."/>
            <person name="Grigoriev I.V."/>
            <person name="Zhou S."/>
            <person name="Raouche S."/>
            <person name="Rosso M.N."/>
        </authorList>
    </citation>
    <scope>NUCLEOTIDE SEQUENCE [LARGE SCALE GENOMIC DNA]</scope>
    <source>
        <strain evidence="1 2">BRFM 1820</strain>
    </source>
</reference>
<organism evidence="1 2">
    <name type="scientific">Lentinus brumalis</name>
    <dbReference type="NCBI Taxonomy" id="2498619"/>
    <lineage>
        <taxon>Eukaryota</taxon>
        <taxon>Fungi</taxon>
        <taxon>Dikarya</taxon>
        <taxon>Basidiomycota</taxon>
        <taxon>Agaricomycotina</taxon>
        <taxon>Agaricomycetes</taxon>
        <taxon>Polyporales</taxon>
        <taxon>Polyporaceae</taxon>
        <taxon>Lentinus</taxon>
    </lineage>
</organism>
<protein>
    <submittedName>
        <fullName evidence="1">Uncharacterized protein</fullName>
    </submittedName>
</protein>
<dbReference type="Proteomes" id="UP000256964">
    <property type="component" value="Unassembled WGS sequence"/>
</dbReference>
<proteinExistence type="predicted"/>
<name>A0A371D871_9APHY</name>
<sequence>MPSYWSSLPGVPSNVPTRSSACSLCTSPITKWYKHDPFATHFRQGEIVMLYESVHTPIDIIFGHGNTASKLASSSSKGPRPAIILGSDRPIRPIAGQPLPPTTLVYLLTSYNEIHTSKLLPTILKDYFAIPVSPHCEAGTSGCHLHISPEWQRDNIWLIASKFQSFGTVAGRWQYVNGRGAGQHDLSFIVAGKHIAMLHTVSQERMDTWAERCCTIEGYIDTCEEVYEVRLI</sequence>